<dbReference type="AlphaFoldDB" id="A0A6B2M2S5"/>
<reference evidence="1 2" key="1">
    <citation type="submission" date="2020-02" db="EMBL/GenBank/DDBJ databases">
        <title>Albibacoteraceae fam. nov., the first described family within the subdivision 4 Verrucomicrobia.</title>
        <authorList>
            <person name="Xi F."/>
        </authorList>
    </citation>
    <scope>NUCLEOTIDE SEQUENCE [LARGE SCALE GENOMIC DNA]</scope>
    <source>
        <strain evidence="1 2">CK1056</strain>
    </source>
</reference>
<name>A0A6B2M2S5_9BACT</name>
<sequence length="198" mass="22244">MLRKSDSGEHNLLLVYFLRENGLKYVLARRSSKLPGGAALPDLFETGQLIVEQKEEGKPAFLKEYSGSVAHKGIGRSYAHLQAASSLARFFEKNLLHMEHFPEAWDLLQDSLAALSEKPNPEALLLKTCFLFARSEGYPVAAHWLEGKNEGERHSIAAILKSPLDQIDTNPKEVNSWVNDLGRFFKRETDLLPITDVN</sequence>
<proteinExistence type="predicted"/>
<evidence type="ECO:0008006" key="3">
    <source>
        <dbReference type="Google" id="ProtNLM"/>
    </source>
</evidence>
<accession>A0A6B2M2S5</accession>
<dbReference type="Proteomes" id="UP000478417">
    <property type="component" value="Unassembled WGS sequence"/>
</dbReference>
<dbReference type="EMBL" id="JAAGNX010000003">
    <property type="protein sequence ID" value="NDV63258.1"/>
    <property type="molecule type" value="Genomic_DNA"/>
</dbReference>
<dbReference type="RefSeq" id="WP_238710809.1">
    <property type="nucleotide sequence ID" value="NZ_JAAGNX010000003.1"/>
</dbReference>
<keyword evidence="2" id="KW-1185">Reference proteome</keyword>
<protein>
    <recommendedName>
        <fullName evidence="3">DNA repair protein RecO</fullName>
    </recommendedName>
</protein>
<organism evidence="1 2">
    <name type="scientific">Oceanipulchritudo coccoides</name>
    <dbReference type="NCBI Taxonomy" id="2706888"/>
    <lineage>
        <taxon>Bacteria</taxon>
        <taxon>Pseudomonadati</taxon>
        <taxon>Verrucomicrobiota</taxon>
        <taxon>Opitutia</taxon>
        <taxon>Puniceicoccales</taxon>
        <taxon>Oceanipulchritudinaceae</taxon>
        <taxon>Oceanipulchritudo</taxon>
    </lineage>
</organism>
<evidence type="ECO:0000313" key="1">
    <source>
        <dbReference type="EMBL" id="NDV63258.1"/>
    </source>
</evidence>
<gene>
    <name evidence="1" type="ORF">G0Q06_12400</name>
</gene>
<comment type="caution">
    <text evidence="1">The sequence shown here is derived from an EMBL/GenBank/DDBJ whole genome shotgun (WGS) entry which is preliminary data.</text>
</comment>
<evidence type="ECO:0000313" key="2">
    <source>
        <dbReference type="Proteomes" id="UP000478417"/>
    </source>
</evidence>